<gene>
    <name evidence="5" type="ORF">IAB46_09585</name>
</gene>
<dbReference type="PANTHER" id="PTHR43280">
    <property type="entry name" value="ARAC-FAMILY TRANSCRIPTIONAL REGULATOR"/>
    <property type="match status" value="1"/>
</dbReference>
<dbReference type="Gene3D" id="1.10.10.60">
    <property type="entry name" value="Homeodomain-like"/>
    <property type="match status" value="2"/>
</dbReference>
<dbReference type="PANTHER" id="PTHR43280:SF2">
    <property type="entry name" value="HTH-TYPE TRANSCRIPTIONAL REGULATOR EXSA"/>
    <property type="match status" value="1"/>
</dbReference>
<dbReference type="Gene3D" id="2.60.120.10">
    <property type="entry name" value="Jelly Rolls"/>
    <property type="match status" value="1"/>
</dbReference>
<dbReference type="Pfam" id="PF12833">
    <property type="entry name" value="HTH_18"/>
    <property type="match status" value="1"/>
</dbReference>
<dbReference type="InterPro" id="IPR018060">
    <property type="entry name" value="HTH_AraC"/>
</dbReference>
<dbReference type="SUPFAM" id="SSF46689">
    <property type="entry name" value="Homeodomain-like"/>
    <property type="match status" value="2"/>
</dbReference>
<dbReference type="GO" id="GO:0043565">
    <property type="term" value="F:sequence-specific DNA binding"/>
    <property type="evidence" value="ECO:0007669"/>
    <property type="project" value="InterPro"/>
</dbReference>
<dbReference type="InterPro" id="IPR014710">
    <property type="entry name" value="RmlC-like_jellyroll"/>
</dbReference>
<dbReference type="GO" id="GO:0003700">
    <property type="term" value="F:DNA-binding transcription factor activity"/>
    <property type="evidence" value="ECO:0007669"/>
    <property type="project" value="InterPro"/>
</dbReference>
<comment type="caution">
    <text evidence="5">The sequence shown here is derived from an EMBL/GenBank/DDBJ whole genome shotgun (WGS) entry which is preliminary data.</text>
</comment>
<dbReference type="EMBL" id="DVIT01000033">
    <property type="protein sequence ID" value="HIS47782.1"/>
    <property type="molecule type" value="Genomic_DNA"/>
</dbReference>
<dbReference type="SMART" id="SM00342">
    <property type="entry name" value="HTH_ARAC"/>
    <property type="match status" value="1"/>
</dbReference>
<proteinExistence type="predicted"/>
<dbReference type="CDD" id="cd02208">
    <property type="entry name" value="cupin_RmlC-like"/>
    <property type="match status" value="1"/>
</dbReference>
<evidence type="ECO:0000313" key="6">
    <source>
        <dbReference type="Proteomes" id="UP000823927"/>
    </source>
</evidence>
<keyword evidence="2" id="KW-0238">DNA-binding</keyword>
<protein>
    <submittedName>
        <fullName evidence="5">AraC family transcriptional regulator</fullName>
    </submittedName>
</protein>
<accession>A0A9D1F6F5</accession>
<dbReference type="InterPro" id="IPR018062">
    <property type="entry name" value="HTH_AraC-typ_CS"/>
</dbReference>
<dbReference type="AlphaFoldDB" id="A0A9D1F6F5"/>
<dbReference type="Pfam" id="PF07883">
    <property type="entry name" value="Cupin_2"/>
    <property type="match status" value="1"/>
</dbReference>
<sequence length="284" mass="32955">MLEERHEIIEFSPDIPLKVFMHKLGYVGKHWHKSMELLMVLQGTIEINVDGEVSHLQSEDIIVINSNSIHEIRSEGAVMIAVQIELSKFNHLRIDLESYVFDCNSSKDKDSSHFSGLRFCIASMITENTHHRKGCEYRNYSLSYYLISELVRYFQVPVTESILQRQKHLPRLTRILKYINDNYAHNFTLRDLAEAENLSVPYLSNFFDKYMGIKFSQYYTNVKLDHAANDLINTTDTIETIAVRNGFTESHAFVRAFKKRYNALPSAWRKNRKAPANSGEGPEN</sequence>
<organism evidence="5 6">
    <name type="scientific">Candidatus Scybalocola faecigallinarum</name>
    <dbReference type="NCBI Taxonomy" id="2840941"/>
    <lineage>
        <taxon>Bacteria</taxon>
        <taxon>Bacillati</taxon>
        <taxon>Bacillota</taxon>
        <taxon>Clostridia</taxon>
        <taxon>Lachnospirales</taxon>
        <taxon>Lachnospiraceae</taxon>
        <taxon>Lachnospiraceae incertae sedis</taxon>
        <taxon>Candidatus Scybalocola (ex Gilroy et al. 2021)</taxon>
    </lineage>
</organism>
<reference evidence="5" key="1">
    <citation type="submission" date="2020-10" db="EMBL/GenBank/DDBJ databases">
        <authorList>
            <person name="Gilroy R."/>
        </authorList>
    </citation>
    <scope>NUCLEOTIDE SEQUENCE</scope>
    <source>
        <strain evidence="5">CHK178-757</strain>
    </source>
</reference>
<dbReference type="InterPro" id="IPR009057">
    <property type="entry name" value="Homeodomain-like_sf"/>
</dbReference>
<evidence type="ECO:0000256" key="2">
    <source>
        <dbReference type="ARBA" id="ARBA00023125"/>
    </source>
</evidence>
<dbReference type="SUPFAM" id="SSF51182">
    <property type="entry name" value="RmlC-like cupins"/>
    <property type="match status" value="1"/>
</dbReference>
<reference evidence="5" key="2">
    <citation type="journal article" date="2021" name="PeerJ">
        <title>Extensive microbial diversity within the chicken gut microbiome revealed by metagenomics and culture.</title>
        <authorList>
            <person name="Gilroy R."/>
            <person name="Ravi A."/>
            <person name="Getino M."/>
            <person name="Pursley I."/>
            <person name="Horton D.L."/>
            <person name="Alikhan N.F."/>
            <person name="Baker D."/>
            <person name="Gharbi K."/>
            <person name="Hall N."/>
            <person name="Watson M."/>
            <person name="Adriaenssens E.M."/>
            <person name="Foster-Nyarko E."/>
            <person name="Jarju S."/>
            <person name="Secka A."/>
            <person name="Antonio M."/>
            <person name="Oren A."/>
            <person name="Chaudhuri R.R."/>
            <person name="La Ragione R."/>
            <person name="Hildebrand F."/>
            <person name="Pallen M.J."/>
        </authorList>
    </citation>
    <scope>NUCLEOTIDE SEQUENCE</scope>
    <source>
        <strain evidence="5">CHK178-757</strain>
    </source>
</reference>
<feature type="domain" description="HTH araC/xylS-type" evidence="4">
    <location>
        <begin position="173"/>
        <end position="271"/>
    </location>
</feature>
<keyword evidence="3" id="KW-0804">Transcription</keyword>
<dbReference type="InterPro" id="IPR011051">
    <property type="entry name" value="RmlC_Cupin_sf"/>
</dbReference>
<evidence type="ECO:0000259" key="4">
    <source>
        <dbReference type="PROSITE" id="PS01124"/>
    </source>
</evidence>
<dbReference type="PROSITE" id="PS00041">
    <property type="entry name" value="HTH_ARAC_FAMILY_1"/>
    <property type="match status" value="1"/>
</dbReference>
<evidence type="ECO:0000256" key="1">
    <source>
        <dbReference type="ARBA" id="ARBA00023015"/>
    </source>
</evidence>
<evidence type="ECO:0000313" key="5">
    <source>
        <dbReference type="EMBL" id="HIS47782.1"/>
    </source>
</evidence>
<evidence type="ECO:0000256" key="3">
    <source>
        <dbReference type="ARBA" id="ARBA00023163"/>
    </source>
</evidence>
<keyword evidence="1" id="KW-0805">Transcription regulation</keyword>
<dbReference type="PROSITE" id="PS01124">
    <property type="entry name" value="HTH_ARAC_FAMILY_2"/>
    <property type="match status" value="1"/>
</dbReference>
<dbReference type="Proteomes" id="UP000823927">
    <property type="component" value="Unassembled WGS sequence"/>
</dbReference>
<feature type="non-terminal residue" evidence="5">
    <location>
        <position position="284"/>
    </location>
</feature>
<dbReference type="InterPro" id="IPR013096">
    <property type="entry name" value="Cupin_2"/>
</dbReference>
<name>A0A9D1F6F5_9FIRM</name>